<dbReference type="Gramene" id="rna46162">
    <property type="protein sequence ID" value="RHN40066.1"/>
    <property type="gene ID" value="gene46162"/>
</dbReference>
<accession>A0A396GFH4</accession>
<evidence type="ECO:0000313" key="1">
    <source>
        <dbReference type="EMBL" id="RHN40066.1"/>
    </source>
</evidence>
<dbReference type="Proteomes" id="UP000265566">
    <property type="component" value="Chromosome 8"/>
</dbReference>
<dbReference type="EMBL" id="PSQE01000008">
    <property type="protein sequence ID" value="RHN40066.1"/>
    <property type="molecule type" value="Genomic_DNA"/>
</dbReference>
<sequence>MNTMCLKTEDKNRKVQDLETRSFDSILQRNMNIFIMTNIRNISSTILPSPLSLSDTTSIPNRSIQIHSLFRKHITLFPLILSQQLPINPPLNQPITPLDPILMKPIRRIKTKLVNLFINITVRVIVGLNDGAIFAEKLKINLILQFITFERGKVEVEVEAICVTFWSLNFGGEGSV</sequence>
<organism evidence="1">
    <name type="scientific">Medicago truncatula</name>
    <name type="common">Barrel medic</name>
    <name type="synonym">Medicago tribuloides</name>
    <dbReference type="NCBI Taxonomy" id="3880"/>
    <lineage>
        <taxon>Eukaryota</taxon>
        <taxon>Viridiplantae</taxon>
        <taxon>Streptophyta</taxon>
        <taxon>Embryophyta</taxon>
        <taxon>Tracheophyta</taxon>
        <taxon>Spermatophyta</taxon>
        <taxon>Magnoliopsida</taxon>
        <taxon>eudicotyledons</taxon>
        <taxon>Gunneridae</taxon>
        <taxon>Pentapetalae</taxon>
        <taxon>rosids</taxon>
        <taxon>fabids</taxon>
        <taxon>Fabales</taxon>
        <taxon>Fabaceae</taxon>
        <taxon>Papilionoideae</taxon>
        <taxon>50 kb inversion clade</taxon>
        <taxon>NPAAA clade</taxon>
        <taxon>Hologalegina</taxon>
        <taxon>IRL clade</taxon>
        <taxon>Trifolieae</taxon>
        <taxon>Medicago</taxon>
    </lineage>
</organism>
<proteinExistence type="predicted"/>
<name>A0A396GFH4_MEDTR</name>
<dbReference type="AlphaFoldDB" id="A0A396GFH4"/>
<comment type="caution">
    <text evidence="1">The sequence shown here is derived from an EMBL/GenBank/DDBJ whole genome shotgun (WGS) entry which is preliminary data.</text>
</comment>
<reference evidence="1" key="1">
    <citation type="journal article" date="2018" name="Nat. Plants">
        <title>Whole-genome landscape of Medicago truncatula symbiotic genes.</title>
        <authorList>
            <person name="Pecrix Y."/>
            <person name="Gamas P."/>
            <person name="Carrere S."/>
        </authorList>
    </citation>
    <scope>NUCLEOTIDE SEQUENCE</scope>
    <source>
        <tissue evidence="1">Leaves</tissue>
    </source>
</reference>
<protein>
    <submittedName>
        <fullName evidence="1">Uncharacterized protein</fullName>
    </submittedName>
</protein>
<gene>
    <name evidence="1" type="ORF">MtrunA17_Chr8g0350721</name>
</gene>